<proteinExistence type="predicted"/>
<dbReference type="Gene3D" id="3.40.50.300">
    <property type="entry name" value="P-loop containing nucleotide triphosphate hydrolases"/>
    <property type="match status" value="1"/>
</dbReference>
<protein>
    <recommendedName>
        <fullName evidence="3">ATP-binding protein</fullName>
    </recommendedName>
</protein>
<evidence type="ECO:0000313" key="1">
    <source>
        <dbReference type="EMBL" id="NLW36365.1"/>
    </source>
</evidence>
<reference evidence="1" key="1">
    <citation type="journal article" date="2020" name="Biotechnol. Biofuels">
        <title>New insights from the biogas microbiome by comprehensive genome-resolved metagenomics of nearly 1600 species originating from multiple anaerobic digesters.</title>
        <authorList>
            <person name="Campanaro S."/>
            <person name="Treu L."/>
            <person name="Rodriguez-R L.M."/>
            <person name="Kovalovszki A."/>
            <person name="Ziels R.M."/>
            <person name="Maus I."/>
            <person name="Zhu X."/>
            <person name="Kougias P.G."/>
            <person name="Basile A."/>
            <person name="Luo G."/>
            <person name="Schluter A."/>
            <person name="Konstantinidis K.T."/>
            <person name="Angelidaki I."/>
        </authorList>
    </citation>
    <scope>NUCLEOTIDE SEQUENCE</scope>
    <source>
        <strain evidence="1">AS06rmzACSIP_7</strain>
    </source>
</reference>
<accession>A0A971S1D1</accession>
<dbReference type="AlphaFoldDB" id="A0A971S1D1"/>
<sequence>MNFIRNPFSLKELSIEEPFCDRAVEMKELASHALNFANVVLYSPRRYGKTSLVKRVQSVTRGQGIIAIYVDFFGVGNLEAVANKFAVYLYSYCHHDENLFKKAMRLISIWRPVIKPDPEMGITITAEPTTQINGLELLEETFSLFGKFI</sequence>
<dbReference type="Proteomes" id="UP000777265">
    <property type="component" value="Unassembled WGS sequence"/>
</dbReference>
<feature type="non-terminal residue" evidence="1">
    <location>
        <position position="149"/>
    </location>
</feature>
<gene>
    <name evidence="1" type="ORF">GXY80_12960</name>
</gene>
<comment type="caution">
    <text evidence="1">The sequence shown here is derived from an EMBL/GenBank/DDBJ whole genome shotgun (WGS) entry which is preliminary data.</text>
</comment>
<evidence type="ECO:0000313" key="2">
    <source>
        <dbReference type="Proteomes" id="UP000777265"/>
    </source>
</evidence>
<dbReference type="EMBL" id="JAAYEE010000240">
    <property type="protein sequence ID" value="NLW36365.1"/>
    <property type="molecule type" value="Genomic_DNA"/>
</dbReference>
<name>A0A971S1D1_9BACT</name>
<organism evidence="1 2">
    <name type="scientific">Syntrophorhabdus aromaticivorans</name>
    <dbReference type="NCBI Taxonomy" id="328301"/>
    <lineage>
        <taxon>Bacteria</taxon>
        <taxon>Pseudomonadati</taxon>
        <taxon>Thermodesulfobacteriota</taxon>
        <taxon>Syntrophorhabdia</taxon>
        <taxon>Syntrophorhabdales</taxon>
        <taxon>Syntrophorhabdaceae</taxon>
        <taxon>Syntrophorhabdus</taxon>
    </lineage>
</organism>
<dbReference type="SUPFAM" id="SSF52540">
    <property type="entry name" value="P-loop containing nucleoside triphosphate hydrolases"/>
    <property type="match status" value="1"/>
</dbReference>
<evidence type="ECO:0008006" key="3">
    <source>
        <dbReference type="Google" id="ProtNLM"/>
    </source>
</evidence>
<reference evidence="1" key="2">
    <citation type="submission" date="2020-01" db="EMBL/GenBank/DDBJ databases">
        <authorList>
            <person name="Campanaro S."/>
        </authorList>
    </citation>
    <scope>NUCLEOTIDE SEQUENCE</scope>
    <source>
        <strain evidence="1">AS06rmzACSIP_7</strain>
    </source>
</reference>
<dbReference type="InterPro" id="IPR027417">
    <property type="entry name" value="P-loop_NTPase"/>
</dbReference>